<feature type="region of interest" description="Disordered" evidence="2">
    <location>
        <begin position="2039"/>
        <end position="2080"/>
    </location>
</feature>
<feature type="region of interest" description="Disordered" evidence="2">
    <location>
        <begin position="708"/>
        <end position="808"/>
    </location>
</feature>
<feature type="compositionally biased region" description="Low complexity" evidence="2">
    <location>
        <begin position="408"/>
        <end position="422"/>
    </location>
</feature>
<dbReference type="Pfam" id="PF00169">
    <property type="entry name" value="PH"/>
    <property type="match status" value="2"/>
</dbReference>
<dbReference type="SMART" id="SM00233">
    <property type="entry name" value="PH"/>
    <property type="match status" value="2"/>
</dbReference>
<sequence length="2132" mass="235286">MSKADCRKFAPNVFNKNKCASCFKAKEEHSDEALENNRASRKVAKCGYLFAAPDWDFSNPINRTKRWQRRWFVLYDDGELTYSVDEHPETVPQAIIDMNRVVEVSYEAEEVTGHPFSLALTAADRVHFLKGTSREESKWWFDILSMFPRTNMKTGRHKRNATFPGSKATTIISTQQQQQHQQSTAPNSPCLSKGVSIQPFQTPPMARPRFHSHTESLMRSGVQHTTSTATAGLVGGMQNFNSLPVKDTNGRNGNSSGVNNKIAIEEDDIIPVKEVAPLSVSSTVVAASPCPPLPAKTAAEKDIVIIDKDFDDKIKTRRVIRREIRGARSARCNSEILSSLIIPPGNNNMNNGNNSSTAHNTAGKSYALVLPSSTLTAPIGSKNNAGLSGSTSDRPRSALLPPVPPPTTTTVAASPAAPRSPVISANPHSPFYLYMADVPRNRHYESLESLQHAFTNINSPSRARHSSSKDMPDSAGSHKTEPVTPVIAGKDRPMSMHELGSAPADRLRGLSSYENPLARPTNERQTSKASRQLETINPPGETVRGDPDGCGLDPVTSFCSPLPDRRSALALTTPLLDDSLKKGWLLRLSYGGEWKKYWFVLRYSLLSLYRDHSAEDAGLADDTIDLAQIASVEETDSGRSYGFQMASVDGKRLYSLAALTSGIRTQWIQALRNACNQGKMANLPTKLLSSTSNTAALKAVKENVDPAAIGRREVDDESLASYDGSTTDGDEEDDNELDDGDVIVHQSEDEEEQNLPGSEPIPSLPPSPPLNRTPMSKVKERDRSRSSSRSRSRHRSASPSSVRTNSPPAAALVFSVPPSSVTLQGSSEPNDGHLQARLDAAKGEITRLLNERREQEREAQQQLVTLNARVSEKEQQMSRLAGILEATKAESKRQLIDIQNLLDKKEAELNSLRNESANDRAENAELRDSLKRERSEVYKLRDVAQELRSLLDSRNDTLNQLQSKTNEVEVLNRRLKATQDNLHQTQERLQRGIEENEGLFARLRQMEDNRGNVNGSAGGAEVTGSSSLRRSRSSTGSMPLPLQLCSRNLLGGSSKKSLPRLDSLSDLSNIDYDLDLEALDRESLVDEYVELRARFERSLVEIRALKRELRLAQSAMDGFEVAQMALKQQWQAKESDYTSQLSLMAARVQDLTAKMSAADKQVRQLKIKVAKSESREKRRTQSLKGRESFQLSKEVEDKLVDLEHKMAALGSGTPSAEKETPPSRARKGFEEPTKSFRMRRKSLEGGAVSGGDPVKILLRVDQLEQQLAGRQSSTKKTSSSVERKNSLPGRSPQGKPPRSSPLKAASGTVSTCLSVKQSATPDGPITRPSKIVQDLEQCVVELELMFDSNKVDGHSLIGKIRTIQQDLLNPDGVRVAVSSSDGACQVEKIQDLLRVRLSELKVKRDQVRSLGKLDSAAVSQIAAEKLALELAIAEQLSTVTAAKQPEEREILRDANWTIHKLSWLKRKLNGERSAPAMDQSTSFGTYCAALAERLSAIAAISSTSRSHQGAEGGVDMAPNHSMLPTRVAQHLAEEERDLSILFSKYKEEKLQELARLLAHETLRMGDSPSADNQLVEEVKVREAWLEAQEVANKELVDSEVRQAMTRMAEVFAEDVADEERLAAALLLWPAQQLQYEQRCQVVEEVLRSEMEEAVLLLSNAYERSLQQMKAQTSILHPPEGDLEAALSEFAEVVAHKALIDGHIAVLQGETPSQPLATSTGSDSSIVQNVSIIQETEAIISSLCSTDFFPASLNCGEVAAMLHRNLAEPRSKPEESMSSNGNKSSAINEDMIRQKYQAEIEQLRALTEKGMSAMEGSHKRIIAQMEEKHQQDLNRLQVEKERALAEETQATLAALDAMRKAHEAEVQREIARFKEGFLSQMAANQAPAQRELTPNREQEMEEIRRQILSLSEKYSHKCLESAALEQKVSSLSQQMAVSQRQILDLDSRNQQLRSFLDAGTGMDHQPDASPEELLRAKDSQLLMLQEDIAELQFCLRESQSREEDLAAMARNMGQYLRTERTLQSDEVAALRHRLEDLLLLSGPSSGGSGGNSAGNSILGRKNSSSDDKSSPSRESPPRESIRFHYVRSKDLTRSPSCPRLSGFLSLAPRLTARSVLSPKDPSQALNGSSTTTH</sequence>
<dbReference type="InterPro" id="IPR052223">
    <property type="entry name" value="Actin_Cytoskeleton_Reg"/>
</dbReference>
<feature type="region of interest" description="Disordered" evidence="2">
    <location>
        <begin position="1009"/>
        <end position="1037"/>
    </location>
</feature>
<feature type="region of interest" description="Disordered" evidence="2">
    <location>
        <begin position="170"/>
        <end position="192"/>
    </location>
</feature>
<feature type="compositionally biased region" description="Basic and acidic residues" evidence="2">
    <location>
        <begin position="1216"/>
        <end position="1234"/>
    </location>
</feature>
<dbReference type="GO" id="GO:0015629">
    <property type="term" value="C:actin cytoskeleton"/>
    <property type="evidence" value="ECO:0007669"/>
    <property type="project" value="TreeGrafter"/>
</dbReference>
<feature type="compositionally biased region" description="Polar residues" evidence="2">
    <location>
        <begin position="1266"/>
        <end position="1280"/>
    </location>
</feature>
<dbReference type="InterPro" id="IPR039597">
    <property type="entry name" value="M-RIP_PH"/>
</dbReference>
<feature type="region of interest" description="Disordered" evidence="2">
    <location>
        <begin position="1207"/>
        <end position="1251"/>
    </location>
</feature>
<organism evidence="4">
    <name type="scientific">Daphnia magna</name>
    <dbReference type="NCBI Taxonomy" id="35525"/>
    <lineage>
        <taxon>Eukaryota</taxon>
        <taxon>Metazoa</taxon>
        <taxon>Ecdysozoa</taxon>
        <taxon>Arthropoda</taxon>
        <taxon>Crustacea</taxon>
        <taxon>Branchiopoda</taxon>
        <taxon>Diplostraca</taxon>
        <taxon>Cladocera</taxon>
        <taxon>Anomopoda</taxon>
        <taxon>Daphniidae</taxon>
        <taxon>Daphnia</taxon>
    </lineage>
</organism>
<proteinExistence type="predicted"/>
<dbReference type="GO" id="GO:0051015">
    <property type="term" value="F:actin filament binding"/>
    <property type="evidence" value="ECO:0007669"/>
    <property type="project" value="TreeGrafter"/>
</dbReference>
<dbReference type="EMBL" id="GDIQ01058633">
    <property type="protein sequence ID" value="JAN36104.1"/>
    <property type="molecule type" value="Transcribed_RNA"/>
</dbReference>
<evidence type="ECO:0000313" key="4">
    <source>
        <dbReference type="EMBL" id="JAN33856.1"/>
    </source>
</evidence>
<feature type="coiled-coil region" evidence="1">
    <location>
        <begin position="1148"/>
        <end position="1175"/>
    </location>
</feature>
<feature type="coiled-coil region" evidence="1">
    <location>
        <begin position="1821"/>
        <end position="1864"/>
    </location>
</feature>
<dbReference type="CDD" id="cd13275">
    <property type="entry name" value="PH_M-RIP"/>
    <property type="match status" value="1"/>
</dbReference>
<feature type="region of interest" description="Disordered" evidence="2">
    <location>
        <begin position="2113"/>
        <end position="2132"/>
    </location>
</feature>
<name>A0A0P6F5Y2_9CRUS</name>
<feature type="compositionally biased region" description="Acidic residues" evidence="2">
    <location>
        <begin position="728"/>
        <end position="741"/>
    </location>
</feature>
<feature type="coiled-coil region" evidence="1">
    <location>
        <begin position="1088"/>
        <end position="1122"/>
    </location>
</feature>
<keyword evidence="1" id="KW-0175">Coiled coil</keyword>
<feature type="compositionally biased region" description="Polar residues" evidence="2">
    <location>
        <begin position="2122"/>
        <end position="2132"/>
    </location>
</feature>
<dbReference type="PANTHER" id="PTHR17271">
    <property type="entry name" value="PLECKSTRIN HOMOLOGY PH DOMAIN-CONTAINING PROTEIN"/>
    <property type="match status" value="1"/>
</dbReference>
<dbReference type="EMBL" id="GDIQ01049447">
    <property type="protein sequence ID" value="JAN45290.1"/>
    <property type="molecule type" value="Transcribed_RNA"/>
</dbReference>
<feature type="compositionally biased region" description="Basic residues" evidence="2">
    <location>
        <begin position="786"/>
        <end position="796"/>
    </location>
</feature>
<dbReference type="EMBL" id="GDIQ01075925">
    <property type="protein sequence ID" value="JAN18812.1"/>
    <property type="molecule type" value="Transcribed_RNA"/>
</dbReference>
<feature type="compositionally biased region" description="Basic and acidic residues" evidence="2">
    <location>
        <begin position="2062"/>
        <end position="2080"/>
    </location>
</feature>
<feature type="compositionally biased region" description="Polar residues" evidence="2">
    <location>
        <begin position="380"/>
        <end position="392"/>
    </location>
</feature>
<feature type="compositionally biased region" description="Low complexity" evidence="2">
    <location>
        <begin position="170"/>
        <end position="184"/>
    </location>
</feature>
<dbReference type="SUPFAM" id="SSF50729">
    <property type="entry name" value="PH domain-like"/>
    <property type="match status" value="2"/>
</dbReference>
<protein>
    <submittedName>
        <fullName evidence="4">Myosin phosphatase Rho-interacting protein</fullName>
    </submittedName>
</protein>
<dbReference type="Gene3D" id="2.30.29.30">
    <property type="entry name" value="Pleckstrin-homology domain (PH domain)/Phosphotyrosine-binding domain (PTB)"/>
    <property type="match status" value="2"/>
</dbReference>
<feature type="compositionally biased region" description="Pro residues" evidence="2">
    <location>
        <begin position="762"/>
        <end position="771"/>
    </location>
</feature>
<feature type="domain" description="PH" evidence="3">
    <location>
        <begin position="42"/>
        <end position="149"/>
    </location>
</feature>
<dbReference type="PROSITE" id="PS50003">
    <property type="entry name" value="PH_DOMAIN"/>
    <property type="match status" value="2"/>
</dbReference>
<dbReference type="InterPro" id="IPR011993">
    <property type="entry name" value="PH-like_dom_sf"/>
</dbReference>
<evidence type="ECO:0000256" key="2">
    <source>
        <dbReference type="SAM" id="MobiDB-lite"/>
    </source>
</evidence>
<evidence type="ECO:0000256" key="1">
    <source>
        <dbReference type="SAM" id="Coils"/>
    </source>
</evidence>
<feature type="compositionally biased region" description="Polar residues" evidence="2">
    <location>
        <begin position="1307"/>
        <end position="1320"/>
    </location>
</feature>
<feature type="domain" description="PH" evidence="3">
    <location>
        <begin position="578"/>
        <end position="676"/>
    </location>
</feature>
<feature type="compositionally biased region" description="Basic and acidic residues" evidence="2">
    <location>
        <begin position="467"/>
        <end position="481"/>
    </location>
</feature>
<dbReference type="InterPro" id="IPR001849">
    <property type="entry name" value="PH_domain"/>
</dbReference>
<dbReference type="CDD" id="cd01236">
    <property type="entry name" value="PH_RIP"/>
    <property type="match status" value="1"/>
</dbReference>
<dbReference type="PANTHER" id="PTHR17271:SF1">
    <property type="entry name" value="PROTEIN OUTSPREAD"/>
    <property type="match status" value="1"/>
</dbReference>
<dbReference type="EMBL" id="GDIQ01060881">
    <property type="protein sequence ID" value="JAN33856.1"/>
    <property type="molecule type" value="Transcribed_RNA"/>
</dbReference>
<dbReference type="OrthoDB" id="9942268at2759"/>
<feature type="compositionally biased region" description="Low complexity" evidence="2">
    <location>
        <begin position="1023"/>
        <end position="1037"/>
    </location>
</feature>
<accession>A0A0P6F5Y2</accession>
<evidence type="ECO:0000259" key="3">
    <source>
        <dbReference type="PROSITE" id="PS50003"/>
    </source>
</evidence>
<feature type="region of interest" description="Disordered" evidence="2">
    <location>
        <begin position="1266"/>
        <end position="1328"/>
    </location>
</feature>
<feature type="coiled-coil region" evidence="1">
    <location>
        <begin position="838"/>
        <end position="995"/>
    </location>
</feature>
<feature type="region of interest" description="Disordered" evidence="2">
    <location>
        <begin position="380"/>
        <end position="424"/>
    </location>
</feature>
<reference evidence="4" key="1">
    <citation type="submission" date="2015-10" db="EMBL/GenBank/DDBJ databases">
        <title>EvidentialGene: Evidence-directed Construction of Complete mRNA Transcriptomes without Genomes.</title>
        <authorList>
            <person name="Gilbert D.G."/>
        </authorList>
    </citation>
    <scope>NUCLEOTIDE SEQUENCE</scope>
</reference>
<feature type="region of interest" description="Disordered" evidence="2">
    <location>
        <begin position="456"/>
        <end position="548"/>
    </location>
</feature>